<sequence>MRIEVWELWNKSFNVGLMTAKHFTSLQLLIRRSLKRRGSFIFRKLPYTFNTRKPSEVRMGKGKGAFNEWCIDNSGALTVKCLRVLGKSSLAKGFPGDFVIVSIKTYKPHKKVKKGEVYKGVLARVKYKIVRHSNVNIRCSSNAVILLNKRELPLGSRVLEPVMREMRRKKHFKLLSMLLMSYNI</sequence>
<keyword evidence="2 4" id="KW-0689">Ribosomal protein</keyword>
<evidence type="ECO:0000256" key="3">
    <source>
        <dbReference type="ARBA" id="ARBA00023274"/>
    </source>
</evidence>
<dbReference type="GO" id="GO:0070180">
    <property type="term" value="F:large ribosomal subunit rRNA binding"/>
    <property type="evidence" value="ECO:0007669"/>
    <property type="project" value="TreeGrafter"/>
</dbReference>
<dbReference type="Gene3D" id="3.90.1170.10">
    <property type="entry name" value="Ribosomal protein L10e/L16"/>
    <property type="match status" value="1"/>
</dbReference>
<comment type="similarity">
    <text evidence="1 4">Belongs to the universal ribosomal protein uL14 family.</text>
</comment>
<dbReference type="GO" id="GO:0005762">
    <property type="term" value="C:mitochondrial large ribosomal subunit"/>
    <property type="evidence" value="ECO:0007669"/>
    <property type="project" value="TreeGrafter"/>
</dbReference>
<keyword evidence="3 4" id="KW-0687">Ribonucleoprotein</keyword>
<dbReference type="AlphaFoldDB" id="A0A0N5A283"/>
<dbReference type="Proteomes" id="UP000038045">
    <property type="component" value="Unplaced"/>
</dbReference>
<evidence type="ECO:0000313" key="5">
    <source>
        <dbReference type="Proteomes" id="UP000038045"/>
    </source>
</evidence>
<protein>
    <submittedName>
        <fullName evidence="6">60S ribosomal protein L23</fullName>
    </submittedName>
</protein>
<dbReference type="PROSITE" id="PS00701">
    <property type="entry name" value="RIBOSOMAL_L16_2"/>
    <property type="match status" value="1"/>
</dbReference>
<dbReference type="Gene3D" id="2.40.150.20">
    <property type="entry name" value="Ribosomal protein L14"/>
    <property type="match status" value="1"/>
</dbReference>
<dbReference type="STRING" id="131310.A0A0N5A283"/>
<dbReference type="WBParaSite" id="PTRK_0001572800.1">
    <property type="protein sequence ID" value="PTRK_0001572800.1"/>
    <property type="gene ID" value="PTRK_0001572800"/>
</dbReference>
<dbReference type="InterPro" id="IPR036853">
    <property type="entry name" value="Ribosomal_uL14_sf"/>
</dbReference>
<dbReference type="HAMAP" id="MF_01367">
    <property type="entry name" value="Ribosomal_uL14"/>
    <property type="match status" value="1"/>
</dbReference>
<reference evidence="6" key="1">
    <citation type="submission" date="2017-02" db="UniProtKB">
        <authorList>
            <consortium name="WormBaseParasite"/>
        </authorList>
    </citation>
    <scope>IDENTIFICATION</scope>
</reference>
<accession>A0A0N5A283</accession>
<dbReference type="SUPFAM" id="SSF54686">
    <property type="entry name" value="Ribosomal protein L16p/L10e"/>
    <property type="match status" value="1"/>
</dbReference>
<dbReference type="SUPFAM" id="SSF50193">
    <property type="entry name" value="Ribosomal protein L14"/>
    <property type="match status" value="1"/>
</dbReference>
<dbReference type="GO" id="GO:0006412">
    <property type="term" value="P:translation"/>
    <property type="evidence" value="ECO:0007669"/>
    <property type="project" value="InterPro"/>
</dbReference>
<dbReference type="SMART" id="SM01374">
    <property type="entry name" value="Ribosomal_L14"/>
    <property type="match status" value="1"/>
</dbReference>
<dbReference type="PANTHER" id="PTHR11761:SF3">
    <property type="entry name" value="LARGE RIBOSOMAL SUBUNIT PROTEIN UL14M"/>
    <property type="match status" value="1"/>
</dbReference>
<dbReference type="PANTHER" id="PTHR11761">
    <property type="entry name" value="50S/60S RIBOSOMAL PROTEIN L14/L23"/>
    <property type="match status" value="1"/>
</dbReference>
<organism evidence="5 6">
    <name type="scientific">Parastrongyloides trichosuri</name>
    <name type="common">Possum-specific nematode worm</name>
    <dbReference type="NCBI Taxonomy" id="131310"/>
    <lineage>
        <taxon>Eukaryota</taxon>
        <taxon>Metazoa</taxon>
        <taxon>Ecdysozoa</taxon>
        <taxon>Nematoda</taxon>
        <taxon>Chromadorea</taxon>
        <taxon>Rhabditida</taxon>
        <taxon>Tylenchina</taxon>
        <taxon>Panagrolaimomorpha</taxon>
        <taxon>Strongyloidoidea</taxon>
        <taxon>Strongyloididae</taxon>
        <taxon>Parastrongyloides</taxon>
    </lineage>
</organism>
<dbReference type="InterPro" id="IPR020798">
    <property type="entry name" value="Ribosomal_uL16_CS"/>
</dbReference>
<dbReference type="InterPro" id="IPR036920">
    <property type="entry name" value="Ribosomal_uL16_sf"/>
</dbReference>
<dbReference type="GO" id="GO:0003735">
    <property type="term" value="F:structural constituent of ribosome"/>
    <property type="evidence" value="ECO:0007669"/>
    <property type="project" value="InterPro"/>
</dbReference>
<evidence type="ECO:0000256" key="2">
    <source>
        <dbReference type="ARBA" id="ARBA00022980"/>
    </source>
</evidence>
<evidence type="ECO:0000256" key="1">
    <source>
        <dbReference type="ARBA" id="ARBA00010745"/>
    </source>
</evidence>
<evidence type="ECO:0000313" key="6">
    <source>
        <dbReference type="WBParaSite" id="PTRK_0001572800.1"/>
    </source>
</evidence>
<dbReference type="Pfam" id="PF00238">
    <property type="entry name" value="Ribosomal_L14"/>
    <property type="match status" value="1"/>
</dbReference>
<evidence type="ECO:0000256" key="4">
    <source>
        <dbReference type="RuleBase" id="RU003949"/>
    </source>
</evidence>
<dbReference type="InterPro" id="IPR000218">
    <property type="entry name" value="Ribosomal_uL14"/>
</dbReference>
<name>A0A0N5A283_PARTI</name>
<keyword evidence="5" id="KW-1185">Reference proteome</keyword>
<dbReference type="CDD" id="cd00337">
    <property type="entry name" value="Ribosomal_uL14"/>
    <property type="match status" value="1"/>
</dbReference>
<proteinExistence type="inferred from homology"/>